<dbReference type="PANTHER" id="PTHR46015:SF1">
    <property type="entry name" value="HOMOCYSTEINE S-METHYLTRANSFERASE-LIKE ISOFORM 1"/>
    <property type="match status" value="1"/>
</dbReference>
<keyword evidence="10" id="KW-1185">Reference proteome</keyword>
<accession>A0A9Q8L5V5</accession>
<feature type="binding site" evidence="6">
    <location>
        <position position="420"/>
    </location>
    <ligand>
        <name>Zn(2+)</name>
        <dbReference type="ChEBI" id="CHEBI:29105"/>
    </ligand>
</feature>
<keyword evidence="4 6" id="KW-0479">Metal-binding</keyword>
<name>A0A9Q8L5V5_PASFU</name>
<comment type="cofactor">
    <cofactor evidence="6">
        <name>Zn(2+)</name>
        <dbReference type="ChEBI" id="CHEBI:29105"/>
    </cofactor>
    <text evidence="6">Binds 1 zinc ion per subunit.</text>
</comment>
<evidence type="ECO:0000256" key="4">
    <source>
        <dbReference type="ARBA" id="ARBA00022723"/>
    </source>
</evidence>
<dbReference type="CDD" id="cd03379">
    <property type="entry name" value="beta_CA_cladeD"/>
    <property type="match status" value="1"/>
</dbReference>
<proteinExistence type="inferred from homology"/>
<keyword evidence="2 7" id="KW-0489">Methyltransferase</keyword>
<feature type="binding site" evidence="7">
    <location>
        <position position="313"/>
    </location>
    <ligand>
        <name>Zn(2+)</name>
        <dbReference type="ChEBI" id="CHEBI:29105"/>
    </ligand>
</feature>
<feature type="domain" description="Hcy-binding" evidence="8">
    <location>
        <begin position="5"/>
        <end position="328"/>
    </location>
</feature>
<evidence type="ECO:0000256" key="2">
    <source>
        <dbReference type="ARBA" id="ARBA00022603"/>
    </source>
</evidence>
<feature type="binding site" evidence="6">
    <location>
        <position position="370"/>
    </location>
    <ligand>
        <name>Zn(2+)</name>
        <dbReference type="ChEBI" id="CHEBI:29105"/>
    </ligand>
</feature>
<dbReference type="PROSITE" id="PS50970">
    <property type="entry name" value="HCY"/>
    <property type="match status" value="1"/>
</dbReference>
<keyword evidence="5 6" id="KW-0862">Zinc</keyword>
<keyword evidence="3 7" id="KW-0808">Transferase</keyword>
<dbReference type="SMART" id="SM00947">
    <property type="entry name" value="Pro_CA"/>
    <property type="match status" value="1"/>
</dbReference>
<feature type="binding site" evidence="6">
    <location>
        <position position="368"/>
    </location>
    <ligand>
        <name>Zn(2+)</name>
        <dbReference type="ChEBI" id="CHEBI:29105"/>
    </ligand>
</feature>
<dbReference type="GO" id="GO:0008270">
    <property type="term" value="F:zinc ion binding"/>
    <property type="evidence" value="ECO:0007669"/>
    <property type="project" value="InterPro"/>
</dbReference>
<evidence type="ECO:0000256" key="3">
    <source>
        <dbReference type="ARBA" id="ARBA00022679"/>
    </source>
</evidence>
<evidence type="ECO:0000256" key="6">
    <source>
        <dbReference type="PIRSR" id="PIRSR601765-1"/>
    </source>
</evidence>
<dbReference type="GO" id="GO:0033528">
    <property type="term" value="P:S-methylmethionine cycle"/>
    <property type="evidence" value="ECO:0007669"/>
    <property type="project" value="TreeGrafter"/>
</dbReference>
<feature type="binding site" evidence="7">
    <location>
        <position position="235"/>
    </location>
    <ligand>
        <name>Zn(2+)</name>
        <dbReference type="ChEBI" id="CHEBI:29105"/>
    </ligand>
</feature>
<dbReference type="Gene3D" id="3.40.1050.10">
    <property type="entry name" value="Carbonic anhydrase"/>
    <property type="match status" value="1"/>
</dbReference>
<dbReference type="NCBIfam" id="NF007020">
    <property type="entry name" value="PRK09485.1"/>
    <property type="match status" value="1"/>
</dbReference>
<reference evidence="9" key="2">
    <citation type="journal article" date="2022" name="Microb. Genom.">
        <title>A chromosome-scale genome assembly of the tomato pathogen Cladosporium fulvum reveals a compartmentalized genome architecture and the presence of a dispensable chromosome.</title>
        <authorList>
            <person name="Zaccaron A.Z."/>
            <person name="Chen L.H."/>
            <person name="Samaras A."/>
            <person name="Stergiopoulos I."/>
        </authorList>
    </citation>
    <scope>NUCLEOTIDE SEQUENCE</scope>
    <source>
        <strain evidence="9">Race5_Kim</strain>
    </source>
</reference>
<gene>
    <name evidence="9" type="ORF">CLAFUR5_01007</name>
</gene>
<dbReference type="Pfam" id="PF00484">
    <property type="entry name" value="Pro_CA"/>
    <property type="match status" value="1"/>
</dbReference>
<dbReference type="GO" id="GO:0004089">
    <property type="term" value="F:carbonate dehydratase activity"/>
    <property type="evidence" value="ECO:0007669"/>
    <property type="project" value="InterPro"/>
</dbReference>
<sequence>MLTQKQFADLLASRGSIVIDGALATELEERGHDLTHPLWSMKVMQNNAGLQSIKDIHLDYYRAGADIAITASYQASTQGLQEHFGLDESHAQKAVMQTVELAQQARELAYQEAAVPRTRQLLVAGSVGPYGAYLSDGSEYRGDYVRSINHLKDFHRPRIQALCNAGVDLLALETMPNAVEIEALTDLLKSDFPQAIAWLSCTTRDADHLSDGTSWEDLLTLVHQHDQIVAFGINCVPMSSSTDTLQSIGEQTRLPLVCYPNSGEEWDASTKTWHGLRPDDVLATREPNSAAKSSLADSVSGWTDHGARLVGGCCRTGPAYIKALCEDLQGMATGIQRNLKANNEQYASQFDKGHLAPPPAKEYLVVTCMDSRVDTAAAYGIDLGDAHVVQNAGGNAKDALRSILISQHLLGTREIILVKHTGCGMLTFSNTNALSVVANNVGTGSLASTFDFQPFSDLEKAVKDDVEWLKGHSALVGKTVSGWVYEVGTGKTKQIV</sequence>
<feature type="binding site" evidence="7">
    <location>
        <position position="314"/>
    </location>
    <ligand>
        <name>Zn(2+)</name>
        <dbReference type="ChEBI" id="CHEBI:29105"/>
    </ligand>
</feature>
<dbReference type="SUPFAM" id="SSF82282">
    <property type="entry name" value="Homocysteine S-methyltransferase"/>
    <property type="match status" value="1"/>
</dbReference>
<dbReference type="KEGG" id="ffu:CLAFUR5_01007"/>
<dbReference type="AlphaFoldDB" id="A0A9Q8L5V5"/>
<dbReference type="Pfam" id="PF02574">
    <property type="entry name" value="S-methyl_trans"/>
    <property type="match status" value="1"/>
</dbReference>
<dbReference type="InterPro" id="IPR051486">
    <property type="entry name" value="Hcy_S-methyltransferase"/>
</dbReference>
<feature type="binding site" evidence="6">
    <location>
        <position position="423"/>
    </location>
    <ligand>
        <name>Zn(2+)</name>
        <dbReference type="ChEBI" id="CHEBI:29105"/>
    </ligand>
</feature>
<protein>
    <submittedName>
        <fullName evidence="9">Homocysteine S-methyltransferase</fullName>
    </submittedName>
</protein>
<dbReference type="FunFam" id="3.20.20.330:FF:000002">
    <property type="entry name" value="Homocysteine S-methyltransferase"/>
    <property type="match status" value="1"/>
</dbReference>
<dbReference type="SUPFAM" id="SSF53056">
    <property type="entry name" value="beta-carbonic anhydrase, cab"/>
    <property type="match status" value="1"/>
</dbReference>
<evidence type="ECO:0000313" key="9">
    <source>
        <dbReference type="EMBL" id="UJO11450.1"/>
    </source>
</evidence>
<dbReference type="PANTHER" id="PTHR46015">
    <property type="entry name" value="ZGC:172121"/>
    <property type="match status" value="1"/>
</dbReference>
<dbReference type="Proteomes" id="UP000756132">
    <property type="component" value="Chromosome 1"/>
</dbReference>
<dbReference type="InterPro" id="IPR003726">
    <property type="entry name" value="HCY_dom"/>
</dbReference>
<evidence type="ECO:0000256" key="7">
    <source>
        <dbReference type="PROSITE-ProRule" id="PRU00333"/>
    </source>
</evidence>
<dbReference type="GO" id="GO:0008898">
    <property type="term" value="F:S-adenosylmethionine-homocysteine S-methyltransferase activity"/>
    <property type="evidence" value="ECO:0007669"/>
    <property type="project" value="TreeGrafter"/>
</dbReference>
<reference evidence="9" key="1">
    <citation type="submission" date="2021-12" db="EMBL/GenBank/DDBJ databases">
        <authorList>
            <person name="Zaccaron A."/>
            <person name="Stergiopoulos I."/>
        </authorList>
    </citation>
    <scope>NUCLEOTIDE SEQUENCE</scope>
    <source>
        <strain evidence="9">Race5_Kim</strain>
    </source>
</reference>
<dbReference type="InterPro" id="IPR036589">
    <property type="entry name" value="HCY_dom_sf"/>
</dbReference>
<comment type="similarity">
    <text evidence="1">Belongs to the beta-class carbonic anhydrase family.</text>
</comment>
<dbReference type="GO" id="GO:0009086">
    <property type="term" value="P:methionine biosynthetic process"/>
    <property type="evidence" value="ECO:0007669"/>
    <property type="project" value="TreeGrafter"/>
</dbReference>
<evidence type="ECO:0000256" key="5">
    <source>
        <dbReference type="ARBA" id="ARBA00022833"/>
    </source>
</evidence>
<dbReference type="OrthoDB" id="261426at2759"/>
<dbReference type="InterPro" id="IPR036874">
    <property type="entry name" value="Carbonic_anhydrase_sf"/>
</dbReference>
<dbReference type="EMBL" id="CP090163">
    <property type="protein sequence ID" value="UJO11450.1"/>
    <property type="molecule type" value="Genomic_DNA"/>
</dbReference>
<dbReference type="Gene3D" id="3.20.20.330">
    <property type="entry name" value="Homocysteine-binding-like domain"/>
    <property type="match status" value="1"/>
</dbReference>
<evidence type="ECO:0000313" key="10">
    <source>
        <dbReference type="Proteomes" id="UP000756132"/>
    </source>
</evidence>
<organism evidence="9 10">
    <name type="scientific">Passalora fulva</name>
    <name type="common">Tomato leaf mold</name>
    <name type="synonym">Cladosporium fulvum</name>
    <dbReference type="NCBI Taxonomy" id="5499"/>
    <lineage>
        <taxon>Eukaryota</taxon>
        <taxon>Fungi</taxon>
        <taxon>Dikarya</taxon>
        <taxon>Ascomycota</taxon>
        <taxon>Pezizomycotina</taxon>
        <taxon>Dothideomycetes</taxon>
        <taxon>Dothideomycetidae</taxon>
        <taxon>Mycosphaerellales</taxon>
        <taxon>Mycosphaerellaceae</taxon>
        <taxon>Fulvia</taxon>
    </lineage>
</organism>
<evidence type="ECO:0000256" key="1">
    <source>
        <dbReference type="ARBA" id="ARBA00006217"/>
    </source>
</evidence>
<dbReference type="GO" id="GO:0032259">
    <property type="term" value="P:methylation"/>
    <property type="evidence" value="ECO:0007669"/>
    <property type="project" value="UniProtKB-KW"/>
</dbReference>
<dbReference type="GeneID" id="71980885"/>
<dbReference type="InterPro" id="IPR001765">
    <property type="entry name" value="Carbonic_anhydrase"/>
</dbReference>
<evidence type="ECO:0000259" key="8">
    <source>
        <dbReference type="PROSITE" id="PS50970"/>
    </source>
</evidence>
<dbReference type="RefSeq" id="XP_047755816.1">
    <property type="nucleotide sequence ID" value="XM_047900155.1"/>
</dbReference>